<dbReference type="RefSeq" id="WP_164130114.1">
    <property type="nucleotide sequence ID" value="NZ_JAAGOX010000019.1"/>
</dbReference>
<reference evidence="1" key="1">
    <citation type="submission" date="2020-02" db="EMBL/GenBank/DDBJ databases">
        <title>Delineation of the pyrene-degrading pathway in Roseobacter clade bacteria by genomic analysis.</title>
        <authorList>
            <person name="Zhou H."/>
            <person name="Wang H."/>
        </authorList>
    </citation>
    <scope>NUCLEOTIDE SEQUENCE</scope>
    <source>
        <strain evidence="1">PrR005</strain>
    </source>
</reference>
<comment type="caution">
    <text evidence="1">The sequence shown here is derived from an EMBL/GenBank/DDBJ whole genome shotgun (WGS) entry which is preliminary data.</text>
</comment>
<name>A0A6B2NNL1_9RHOB</name>
<proteinExistence type="predicted"/>
<protein>
    <submittedName>
        <fullName evidence="1">Uncharacterized protein</fullName>
    </submittedName>
</protein>
<dbReference type="AlphaFoldDB" id="A0A6B2NNL1"/>
<dbReference type="EMBL" id="JAAGOX010000019">
    <property type="protein sequence ID" value="NDW45706.1"/>
    <property type="molecule type" value="Genomic_DNA"/>
</dbReference>
<evidence type="ECO:0000313" key="1">
    <source>
        <dbReference type="EMBL" id="NDW45706.1"/>
    </source>
</evidence>
<organism evidence="1">
    <name type="scientific">Ruegeria sp. PrR005</name>
    <dbReference type="NCBI Taxonomy" id="2706882"/>
    <lineage>
        <taxon>Bacteria</taxon>
        <taxon>Pseudomonadati</taxon>
        <taxon>Pseudomonadota</taxon>
        <taxon>Alphaproteobacteria</taxon>
        <taxon>Rhodobacterales</taxon>
        <taxon>Roseobacteraceae</taxon>
        <taxon>Ruegeria</taxon>
    </lineage>
</organism>
<gene>
    <name evidence="1" type="ORF">G0P99_12120</name>
</gene>
<sequence>MAGVGHNGGPSMEPGQVWRTHAWRQAQKALMPNAIPMLVLKMRMNRAAELGMDYRTYAKVRQYSGQDIMGLLFSSNALRIFGSGGEMPEAEARTLSEVRNARRLALVHPPAAPATVLAATRALEDAARAPRLVDSWSEMRARVQGLIQAQRLPGSAVLVIGDAPLEAEWVAAGRAAGYLPSAEYFRHQAV</sequence>
<accession>A0A6B2NNL1</accession>